<feature type="non-terminal residue" evidence="1">
    <location>
        <position position="156"/>
    </location>
</feature>
<dbReference type="EMBL" id="CACRXK020024680">
    <property type="protein sequence ID" value="CAB4038861.1"/>
    <property type="molecule type" value="Genomic_DNA"/>
</dbReference>
<proteinExistence type="predicted"/>
<name>A0A7D9K0R9_PARCT</name>
<organism evidence="1 2">
    <name type="scientific">Paramuricea clavata</name>
    <name type="common">Red gorgonian</name>
    <name type="synonym">Violescent sea-whip</name>
    <dbReference type="NCBI Taxonomy" id="317549"/>
    <lineage>
        <taxon>Eukaryota</taxon>
        <taxon>Metazoa</taxon>
        <taxon>Cnidaria</taxon>
        <taxon>Anthozoa</taxon>
        <taxon>Octocorallia</taxon>
        <taxon>Malacalcyonacea</taxon>
        <taxon>Plexauridae</taxon>
        <taxon>Paramuricea</taxon>
    </lineage>
</organism>
<comment type="caution">
    <text evidence="1">The sequence shown here is derived from an EMBL/GenBank/DDBJ whole genome shotgun (WGS) entry which is preliminary data.</text>
</comment>
<protein>
    <submittedName>
        <fullName evidence="1">Uncharacterized protein</fullName>
    </submittedName>
</protein>
<dbReference type="AlphaFoldDB" id="A0A7D9K0R9"/>
<reference evidence="1" key="1">
    <citation type="submission" date="2020-04" db="EMBL/GenBank/DDBJ databases">
        <authorList>
            <person name="Alioto T."/>
            <person name="Alioto T."/>
            <person name="Gomez Garrido J."/>
        </authorList>
    </citation>
    <scope>NUCLEOTIDE SEQUENCE</scope>
    <source>
        <strain evidence="1">A484AB</strain>
    </source>
</reference>
<evidence type="ECO:0000313" key="2">
    <source>
        <dbReference type="Proteomes" id="UP001152795"/>
    </source>
</evidence>
<accession>A0A7D9K0R9</accession>
<evidence type="ECO:0000313" key="1">
    <source>
        <dbReference type="EMBL" id="CAB4038861.1"/>
    </source>
</evidence>
<sequence>MRNSYERTVWSFSRIQGIIENEYRHFNDRKWLESYRVPKTIFSQLCTFFNSLCGKTTQMRKPVPVQVITAMVLKRLGKGLDYREIGDKFGVGASTANEKVNDAMLFLIKNKLHTISRLQERRNLAAIIGGFLEKWNLPQCLGAIDGTHIPIKAPEH</sequence>
<dbReference type="Proteomes" id="UP001152795">
    <property type="component" value="Unassembled WGS sequence"/>
</dbReference>
<gene>
    <name evidence="1" type="ORF">PACLA_8A022776</name>
</gene>
<dbReference type="OrthoDB" id="5984413at2759"/>
<keyword evidence="2" id="KW-1185">Reference proteome</keyword>